<keyword evidence="4" id="KW-1185">Reference proteome</keyword>
<sequence length="564" mass="64185">MYWIVFILLMLTEATGQHPADFIHGPNFNLDCKLCHTTKTWKVDPQQILFDHNTTGFRLLGAHRQVECLSCHNSLVFSHIGHNCIDCHQDVHQGRLGVDCERCHSPDSWENRFEVFEIHQNTRFPLYGIHAVIDCQSCHDREDRQDFKLKSVECQQCHIQDFLKTINPSHQKAGFSLQCENCHLVNAASWKQAIYEHSETFPLVGGHSNLECVDCHNDRYQGVSVECYACHQDQYESTTNPNHMLFGFPTNCQECHSPQMWERSDFDHLSASGFALVGVHARSEEVKCIDCHVNNQLRGLPRDCYGCHQNDYNRALNPNHVTGNFPQDCLICHNQEAWSPSDFDHNRTAFPLTGAHQTAACEDCHTDGQYSGIATDCYSCHQNDFNQTTDPDHQQSNFSHDCTNCHSTTSWTPATFDHAQTNFPLTGAHQNVQCIDCHASGYENTPTSCVSCHQQDYDATTDPNHQAANFPFTCEDCHSTTAWQPANWDHDAQYFPIYSGSHQGAWDTCSDCHVNSADYSQFECITCHEHERTTMDAKHSEVTNYVYESRACYDCHPQGKEAGD</sequence>
<dbReference type="AlphaFoldDB" id="H1XVN7"/>
<evidence type="ECO:0000313" key="2">
    <source>
        <dbReference type="EMBL" id="APF18984.1"/>
    </source>
</evidence>
<dbReference type="PANTHER" id="PTHR35038">
    <property type="entry name" value="DISSIMILATORY SULFITE REDUCTASE SIRA"/>
    <property type="match status" value="1"/>
</dbReference>
<keyword evidence="1" id="KW-0732">Signal</keyword>
<dbReference type="EMBL" id="CP018099">
    <property type="protein sequence ID" value="APF18984.1"/>
    <property type="molecule type" value="Genomic_DNA"/>
</dbReference>
<dbReference type="KEGG" id="caby:Cabys_2235"/>
<dbReference type="Gene3D" id="3.90.10.10">
    <property type="entry name" value="Cytochrome C3"/>
    <property type="match status" value="7"/>
</dbReference>
<dbReference type="STRING" id="880073.Cabys_2235"/>
<accession>H1XVN7</accession>
<dbReference type="SUPFAM" id="SSF48695">
    <property type="entry name" value="Multiheme cytochromes"/>
    <property type="match status" value="2"/>
</dbReference>
<dbReference type="InterPro" id="IPR051829">
    <property type="entry name" value="Multiheme_Cytochr_ET"/>
</dbReference>
<organism evidence="3 4">
    <name type="scientific">Caldithrix abyssi DSM 13497</name>
    <dbReference type="NCBI Taxonomy" id="880073"/>
    <lineage>
        <taxon>Bacteria</taxon>
        <taxon>Pseudomonadati</taxon>
        <taxon>Calditrichota</taxon>
        <taxon>Calditrichia</taxon>
        <taxon>Calditrichales</taxon>
        <taxon>Calditrichaceae</taxon>
        <taxon>Caldithrix</taxon>
    </lineage>
</organism>
<dbReference type="PANTHER" id="PTHR35038:SF10">
    <property type="entry name" value="HIGH-MOLECULAR-WEIGHT CYTOCHROME C"/>
    <property type="match status" value="1"/>
</dbReference>
<dbReference type="InParanoid" id="H1XVN7"/>
<dbReference type="PaxDb" id="880073-Calab_3333"/>
<dbReference type="InterPro" id="IPR036280">
    <property type="entry name" value="Multihaem_cyt_sf"/>
</dbReference>
<dbReference type="RefSeq" id="WP_006930357.1">
    <property type="nucleotide sequence ID" value="NZ_CM001402.1"/>
</dbReference>
<gene>
    <name evidence="2" type="ORF">Cabys_2235</name>
    <name evidence="3" type="ORF">Calab_3333</name>
</gene>
<dbReference type="EMBL" id="CM001402">
    <property type="protein sequence ID" value="EHO42937.1"/>
    <property type="molecule type" value="Genomic_DNA"/>
</dbReference>
<name>H1XVN7_CALAY</name>
<reference evidence="3 4" key="1">
    <citation type="submission" date="2011-09" db="EMBL/GenBank/DDBJ databases">
        <title>The permanent draft genome of Caldithrix abyssi DSM 13497.</title>
        <authorList>
            <consortium name="US DOE Joint Genome Institute (JGI-PGF)"/>
            <person name="Lucas S."/>
            <person name="Han J."/>
            <person name="Lapidus A."/>
            <person name="Bruce D."/>
            <person name="Goodwin L."/>
            <person name="Pitluck S."/>
            <person name="Peters L."/>
            <person name="Kyrpides N."/>
            <person name="Mavromatis K."/>
            <person name="Ivanova N."/>
            <person name="Mikhailova N."/>
            <person name="Chertkov O."/>
            <person name="Detter J.C."/>
            <person name="Tapia R."/>
            <person name="Han C."/>
            <person name="Land M."/>
            <person name="Hauser L."/>
            <person name="Markowitz V."/>
            <person name="Cheng J.-F."/>
            <person name="Hugenholtz P."/>
            <person name="Woyke T."/>
            <person name="Wu D."/>
            <person name="Spring S."/>
            <person name="Brambilla E."/>
            <person name="Klenk H.-P."/>
            <person name="Eisen J.A."/>
        </authorList>
    </citation>
    <scope>NUCLEOTIDE SEQUENCE [LARGE SCALE GENOMIC DNA]</scope>
    <source>
        <strain evidence="3 4">DSM 13497</strain>
    </source>
</reference>
<dbReference type="Proteomes" id="UP000183868">
    <property type="component" value="Chromosome"/>
</dbReference>
<evidence type="ECO:0000313" key="5">
    <source>
        <dbReference type="Proteomes" id="UP000183868"/>
    </source>
</evidence>
<evidence type="ECO:0000256" key="1">
    <source>
        <dbReference type="ARBA" id="ARBA00022729"/>
    </source>
</evidence>
<dbReference type="eggNOG" id="COG0484">
    <property type="taxonomic scope" value="Bacteria"/>
</dbReference>
<evidence type="ECO:0000313" key="4">
    <source>
        <dbReference type="Proteomes" id="UP000004671"/>
    </source>
</evidence>
<dbReference type="HOGENOM" id="CLU_019599_0_0_0"/>
<evidence type="ECO:0000313" key="3">
    <source>
        <dbReference type="EMBL" id="EHO42937.1"/>
    </source>
</evidence>
<protein>
    <submittedName>
        <fullName evidence="2">Cytochrome c family protein</fullName>
    </submittedName>
</protein>
<proteinExistence type="predicted"/>
<reference evidence="2 5" key="2">
    <citation type="submission" date="2016-11" db="EMBL/GenBank/DDBJ databases">
        <title>Genomic analysis of Caldithrix abyssi and proposal of a novel bacterial phylum Caldithrichaeota.</title>
        <authorList>
            <person name="Kublanov I."/>
            <person name="Sigalova O."/>
            <person name="Gavrilov S."/>
            <person name="Lebedinsky A."/>
            <person name="Ivanova N."/>
            <person name="Daum C."/>
            <person name="Reddy T."/>
            <person name="Klenk H.P."/>
            <person name="Goker M."/>
            <person name="Reva O."/>
            <person name="Miroshnichenko M."/>
            <person name="Kyprides N."/>
            <person name="Woyke T."/>
            <person name="Gelfand M."/>
        </authorList>
    </citation>
    <scope>NUCLEOTIDE SEQUENCE [LARGE SCALE GENOMIC DNA]</scope>
    <source>
        <strain evidence="2 5">LF13</strain>
    </source>
</reference>
<dbReference type="Proteomes" id="UP000004671">
    <property type="component" value="Chromosome"/>
</dbReference>
<dbReference type="OrthoDB" id="9814800at2"/>